<protein>
    <submittedName>
        <fullName evidence="1">Uncharacterized protein</fullName>
    </submittedName>
</protein>
<name>S0J523_9ENTE</name>
<comment type="caution">
    <text evidence="1">The sequence shown here is derived from an EMBL/GenBank/DDBJ whole genome shotgun (WGS) entry which is preliminary data.</text>
</comment>
<dbReference type="HOGENOM" id="CLU_3251194_0_0_9"/>
<proteinExistence type="predicted"/>
<accession>S0J523</accession>
<sequence>MGSIEEFPEFEQQEFTSFHIHCESDKPWLTYENLEKHQQLPK</sequence>
<evidence type="ECO:0000313" key="2">
    <source>
        <dbReference type="Proteomes" id="UP000014136"/>
    </source>
</evidence>
<keyword evidence="2" id="KW-1185">Reference proteome</keyword>
<dbReference type="Proteomes" id="UP000014136">
    <property type="component" value="Unassembled WGS sequence"/>
</dbReference>
<dbReference type="EMBL" id="AHYT01000009">
    <property type="protein sequence ID" value="EOT27959.1"/>
    <property type="molecule type" value="Genomic_DNA"/>
</dbReference>
<organism evidence="1 2">
    <name type="scientific">Enterococcus saccharolyticus subsp. saccharolyticus ATCC 43076</name>
    <dbReference type="NCBI Taxonomy" id="1139996"/>
    <lineage>
        <taxon>Bacteria</taxon>
        <taxon>Bacillati</taxon>
        <taxon>Bacillota</taxon>
        <taxon>Bacilli</taxon>
        <taxon>Lactobacillales</taxon>
        <taxon>Enterococcaceae</taxon>
        <taxon>Enterococcus</taxon>
    </lineage>
</organism>
<dbReference type="PATRIC" id="fig|1139996.3.peg.1845"/>
<dbReference type="AlphaFoldDB" id="S0J523"/>
<evidence type="ECO:0000313" key="1">
    <source>
        <dbReference type="EMBL" id="EOT27959.1"/>
    </source>
</evidence>
<reference evidence="1 2" key="1">
    <citation type="submission" date="2013-03" db="EMBL/GenBank/DDBJ databases">
        <title>The Genome Sequence of Enterococcus saccharolyticus ATCC_43076 (Illumina only assembly).</title>
        <authorList>
            <consortium name="The Broad Institute Genomics Platform"/>
            <consortium name="The Broad Institute Genome Sequencing Center for Infectious Disease"/>
            <person name="Earl A."/>
            <person name="Russ C."/>
            <person name="Gilmore M."/>
            <person name="Surin D."/>
            <person name="Walker B."/>
            <person name="Young S."/>
            <person name="Zeng Q."/>
            <person name="Gargeya S."/>
            <person name="Fitzgerald M."/>
            <person name="Haas B."/>
            <person name="Abouelleil A."/>
            <person name="Allen A.W."/>
            <person name="Alvarado L."/>
            <person name="Arachchi H.M."/>
            <person name="Berlin A.M."/>
            <person name="Chapman S.B."/>
            <person name="Gainer-Dewar J."/>
            <person name="Goldberg J."/>
            <person name="Griggs A."/>
            <person name="Gujja S."/>
            <person name="Hansen M."/>
            <person name="Howarth C."/>
            <person name="Imamovic A."/>
            <person name="Ireland A."/>
            <person name="Larimer J."/>
            <person name="McCowan C."/>
            <person name="Murphy C."/>
            <person name="Pearson M."/>
            <person name="Poon T.W."/>
            <person name="Priest M."/>
            <person name="Roberts A."/>
            <person name="Saif S."/>
            <person name="Shea T."/>
            <person name="Sisk P."/>
            <person name="Sykes S."/>
            <person name="Wortman J."/>
            <person name="Nusbaum C."/>
            <person name="Birren B."/>
        </authorList>
    </citation>
    <scope>NUCLEOTIDE SEQUENCE [LARGE SCALE GENOMIC DNA]</scope>
    <source>
        <strain evidence="1 2">ATCC 43076</strain>
    </source>
</reference>
<gene>
    <name evidence="1" type="ORF">OMQ_01873</name>
</gene>